<dbReference type="PANTHER" id="PTHR43677">
    <property type="entry name" value="SHORT-CHAIN DEHYDROGENASE/REDUCTASE"/>
    <property type="match status" value="1"/>
</dbReference>
<protein>
    <submittedName>
        <fullName evidence="2">Zinc-binding dehydrogenase</fullName>
    </submittedName>
</protein>
<gene>
    <name evidence="2" type="ORF">QE152_g31905</name>
</gene>
<name>A0AAW1J0F1_POPJA</name>
<dbReference type="InterPro" id="IPR020843">
    <property type="entry name" value="ER"/>
</dbReference>
<evidence type="ECO:0000313" key="3">
    <source>
        <dbReference type="Proteomes" id="UP001458880"/>
    </source>
</evidence>
<dbReference type="EMBL" id="JASPKY010000451">
    <property type="protein sequence ID" value="KAK9696437.1"/>
    <property type="molecule type" value="Genomic_DNA"/>
</dbReference>
<dbReference type="Gene3D" id="3.40.50.720">
    <property type="entry name" value="NAD(P)-binding Rossmann-like Domain"/>
    <property type="match status" value="1"/>
</dbReference>
<dbReference type="InterPro" id="IPR011032">
    <property type="entry name" value="GroES-like_sf"/>
</dbReference>
<dbReference type="InterPro" id="IPR013154">
    <property type="entry name" value="ADH-like_N"/>
</dbReference>
<reference evidence="2 3" key="1">
    <citation type="journal article" date="2024" name="BMC Genomics">
        <title>De novo assembly and annotation of Popillia japonica's genome with initial clues to its potential as an invasive pest.</title>
        <authorList>
            <person name="Cucini C."/>
            <person name="Boschi S."/>
            <person name="Funari R."/>
            <person name="Cardaioli E."/>
            <person name="Iannotti N."/>
            <person name="Marturano G."/>
            <person name="Paoli F."/>
            <person name="Bruttini M."/>
            <person name="Carapelli A."/>
            <person name="Frati F."/>
            <person name="Nardi F."/>
        </authorList>
    </citation>
    <scope>NUCLEOTIDE SEQUENCE [LARGE SCALE GENOMIC DNA]</scope>
    <source>
        <strain evidence="2">DMR45628</strain>
    </source>
</reference>
<dbReference type="Proteomes" id="UP001458880">
    <property type="component" value="Unassembled WGS sequence"/>
</dbReference>
<keyword evidence="3" id="KW-1185">Reference proteome</keyword>
<dbReference type="InterPro" id="IPR013149">
    <property type="entry name" value="ADH-like_C"/>
</dbReference>
<dbReference type="PANTHER" id="PTHR43677:SF4">
    <property type="entry name" value="QUINONE OXIDOREDUCTASE-LIKE PROTEIN 2"/>
    <property type="match status" value="1"/>
</dbReference>
<sequence length="349" mass="38296">MTSNLTRKFLKNCFKNFNTSTEQFRSLGTYKAAVIKEINKPLVIEEKKQKKLDKNDVRIKVNFCSVNSIDCMSFRDATKELPFVPGYELSGKVVEVGKSITTEQLIVGERVAALSLDKFGGFAEECVLNVNDCFRIPTNVSTKEAAVLVCGHSTAVFTFSKLRPPKENERIVISAGSAGLGLAAIDVAANMFKAKVIAVTDSEDRSDFMRDRGAFGTLKYTDKLKKDVLSLTDKKGAEIVYDAVGDYLLDKIGSCVAAGGNIFHAVPVIYKSLPAPPPNTTLTVVSLHALRENDRELYRCMITDTLELAHEGIISAHVSATFKLAEVNEAIDYVESKKCTGKVVIEMET</sequence>
<dbReference type="Pfam" id="PF08240">
    <property type="entry name" value="ADH_N"/>
    <property type="match status" value="1"/>
</dbReference>
<dbReference type="SUPFAM" id="SSF51735">
    <property type="entry name" value="NAD(P)-binding Rossmann-fold domains"/>
    <property type="match status" value="1"/>
</dbReference>
<dbReference type="Pfam" id="PF00107">
    <property type="entry name" value="ADH_zinc_N"/>
    <property type="match status" value="1"/>
</dbReference>
<dbReference type="Gene3D" id="3.90.180.10">
    <property type="entry name" value="Medium-chain alcohol dehydrogenases, catalytic domain"/>
    <property type="match status" value="1"/>
</dbReference>
<evidence type="ECO:0000313" key="2">
    <source>
        <dbReference type="EMBL" id="KAK9696437.1"/>
    </source>
</evidence>
<dbReference type="InterPro" id="IPR051397">
    <property type="entry name" value="Zn-ADH-like_protein"/>
</dbReference>
<evidence type="ECO:0000259" key="1">
    <source>
        <dbReference type="SMART" id="SM00829"/>
    </source>
</evidence>
<dbReference type="SUPFAM" id="SSF50129">
    <property type="entry name" value="GroES-like"/>
    <property type="match status" value="1"/>
</dbReference>
<dbReference type="GO" id="GO:0005739">
    <property type="term" value="C:mitochondrion"/>
    <property type="evidence" value="ECO:0007669"/>
    <property type="project" value="TreeGrafter"/>
</dbReference>
<organism evidence="2 3">
    <name type="scientific">Popillia japonica</name>
    <name type="common">Japanese beetle</name>
    <dbReference type="NCBI Taxonomy" id="7064"/>
    <lineage>
        <taxon>Eukaryota</taxon>
        <taxon>Metazoa</taxon>
        <taxon>Ecdysozoa</taxon>
        <taxon>Arthropoda</taxon>
        <taxon>Hexapoda</taxon>
        <taxon>Insecta</taxon>
        <taxon>Pterygota</taxon>
        <taxon>Neoptera</taxon>
        <taxon>Endopterygota</taxon>
        <taxon>Coleoptera</taxon>
        <taxon>Polyphaga</taxon>
        <taxon>Scarabaeiformia</taxon>
        <taxon>Scarabaeidae</taxon>
        <taxon>Rutelinae</taxon>
        <taxon>Popillia</taxon>
    </lineage>
</organism>
<dbReference type="AlphaFoldDB" id="A0AAW1J0F1"/>
<feature type="domain" description="Enoyl reductase (ER)" evidence="1">
    <location>
        <begin position="37"/>
        <end position="345"/>
    </location>
</feature>
<dbReference type="GO" id="GO:0016491">
    <property type="term" value="F:oxidoreductase activity"/>
    <property type="evidence" value="ECO:0007669"/>
    <property type="project" value="InterPro"/>
</dbReference>
<dbReference type="SMART" id="SM00829">
    <property type="entry name" value="PKS_ER"/>
    <property type="match status" value="1"/>
</dbReference>
<accession>A0AAW1J0F1</accession>
<comment type="caution">
    <text evidence="2">The sequence shown here is derived from an EMBL/GenBank/DDBJ whole genome shotgun (WGS) entry which is preliminary data.</text>
</comment>
<proteinExistence type="predicted"/>
<dbReference type="InterPro" id="IPR036291">
    <property type="entry name" value="NAD(P)-bd_dom_sf"/>
</dbReference>